<dbReference type="SUPFAM" id="SSF51182">
    <property type="entry name" value="RmlC-like cupins"/>
    <property type="match status" value="1"/>
</dbReference>
<reference evidence="1" key="1">
    <citation type="submission" date="2015-10" db="EMBL/GenBank/DDBJ databases">
        <authorList>
            <person name="Gilbert D.G."/>
        </authorList>
    </citation>
    <scope>NUCLEOTIDE SEQUENCE</scope>
</reference>
<proteinExistence type="predicted"/>
<dbReference type="AlphaFoldDB" id="A0A160TYR0"/>
<accession>A0A160TYR0</accession>
<dbReference type="Gene3D" id="2.60.120.10">
    <property type="entry name" value="Jelly Rolls"/>
    <property type="match status" value="1"/>
</dbReference>
<organism evidence="1">
    <name type="scientific">hydrothermal vent metagenome</name>
    <dbReference type="NCBI Taxonomy" id="652676"/>
    <lineage>
        <taxon>unclassified sequences</taxon>
        <taxon>metagenomes</taxon>
        <taxon>ecological metagenomes</taxon>
    </lineage>
</organism>
<sequence>MSFSLTEFVRSARSAAVETRPVTAVKTLMSQTFADPQSIAKAVGSFSSADECLYEDDEVSVYWVRFAPHELVPPHNHRMHTFLGVYEGSEVNLLYRQVESGQLELAKRRVLNPGDTMSIGGDGIHAVHTEGAMPSIGLHIYLGRLSTVSRDLFDTETGRSMPFTDENYQMLLRPLV</sequence>
<dbReference type="InterPro" id="IPR014710">
    <property type="entry name" value="RmlC-like_jellyroll"/>
</dbReference>
<gene>
    <name evidence="1" type="ORF">MGWOODY_XGa2077</name>
</gene>
<dbReference type="InterPro" id="IPR011051">
    <property type="entry name" value="RmlC_Cupin_sf"/>
</dbReference>
<evidence type="ECO:0000313" key="1">
    <source>
        <dbReference type="EMBL" id="CUS55009.1"/>
    </source>
</evidence>
<protein>
    <submittedName>
        <fullName evidence="1">Contains similarity to auxin-binding protein</fullName>
    </submittedName>
</protein>
<dbReference type="EMBL" id="CZRL01000120">
    <property type="protein sequence ID" value="CUS55009.1"/>
    <property type="molecule type" value="Genomic_DNA"/>
</dbReference>
<name>A0A160TYR0_9ZZZZ</name>